<keyword evidence="5" id="KW-0680">Restriction system</keyword>
<keyword evidence="3" id="KW-0808">Transferase</keyword>
<dbReference type="GeneID" id="92777985"/>
<evidence type="ECO:0000259" key="7">
    <source>
        <dbReference type="Pfam" id="PF18273"/>
    </source>
</evidence>
<reference evidence="8 9" key="1">
    <citation type="submission" date="2016-01" db="EMBL/GenBank/DDBJ databases">
        <title>Complete Genome Sequence of Paenibacillus yonginensis DCY84, a novel Plant Growth-Promoting Bacteria with Elicitation of Induced Systemic Resistance.</title>
        <authorList>
            <person name="Kim Y.J."/>
            <person name="Yang D.C."/>
            <person name="Sukweenadhi J."/>
        </authorList>
    </citation>
    <scope>NUCLEOTIDE SEQUENCE [LARGE SCALE GENOMIC DNA]</scope>
    <source>
        <strain evidence="8 9">DCY84</strain>
    </source>
</reference>
<proteinExistence type="inferred from homology"/>
<dbReference type="InterPro" id="IPR002295">
    <property type="entry name" value="N4/N6-MTase_EcoPI_Mod-like"/>
</dbReference>
<dbReference type="InterPro" id="IPR002052">
    <property type="entry name" value="DNA_methylase_N6_adenine_CS"/>
</dbReference>
<dbReference type="OrthoDB" id="9800801at2"/>
<evidence type="ECO:0000256" key="2">
    <source>
        <dbReference type="ARBA" id="ARBA00022603"/>
    </source>
</evidence>
<evidence type="ECO:0000256" key="4">
    <source>
        <dbReference type="ARBA" id="ARBA00022691"/>
    </source>
</evidence>
<dbReference type="GO" id="GO:0009307">
    <property type="term" value="P:DNA restriction-modification system"/>
    <property type="evidence" value="ECO:0007669"/>
    <property type="project" value="UniProtKB-KW"/>
</dbReference>
<evidence type="ECO:0000313" key="8">
    <source>
        <dbReference type="EMBL" id="ANS75785.1"/>
    </source>
</evidence>
<keyword evidence="9" id="KW-1185">Reference proteome</keyword>
<dbReference type="AlphaFoldDB" id="A0A1B1N308"/>
<evidence type="ECO:0000256" key="1">
    <source>
        <dbReference type="ARBA" id="ARBA00006594"/>
    </source>
</evidence>
<dbReference type="STRING" id="1462996.AWM70_15220"/>
<dbReference type="GO" id="GO:0004519">
    <property type="term" value="F:endonuclease activity"/>
    <property type="evidence" value="ECO:0007669"/>
    <property type="project" value="UniProtKB-KW"/>
</dbReference>
<dbReference type="PIRSF" id="PIRSF015855">
    <property type="entry name" value="TypeIII_Mtase_mKpnI"/>
    <property type="match status" value="1"/>
</dbReference>
<feature type="domain" description="DNA methylase N-4/N-6" evidence="6">
    <location>
        <begin position="117"/>
        <end position="468"/>
    </location>
</feature>
<evidence type="ECO:0000256" key="3">
    <source>
        <dbReference type="ARBA" id="ARBA00022679"/>
    </source>
</evidence>
<dbReference type="EMBL" id="CP014167">
    <property type="protein sequence ID" value="ANS75785.1"/>
    <property type="molecule type" value="Genomic_DNA"/>
</dbReference>
<comment type="similarity">
    <text evidence="1">Belongs to the N(4)/N(6)-methyltransferase family.</text>
</comment>
<dbReference type="InterPro" id="IPR029063">
    <property type="entry name" value="SAM-dependent_MTases_sf"/>
</dbReference>
<accession>A0A1B1N308</accession>
<keyword evidence="8" id="KW-0255">Endonuclease</keyword>
<dbReference type="GO" id="GO:0003677">
    <property type="term" value="F:DNA binding"/>
    <property type="evidence" value="ECO:0007669"/>
    <property type="project" value="InterPro"/>
</dbReference>
<dbReference type="PRINTS" id="PR00506">
    <property type="entry name" value="D21N6MTFRASE"/>
</dbReference>
<evidence type="ECO:0000256" key="5">
    <source>
        <dbReference type="ARBA" id="ARBA00022747"/>
    </source>
</evidence>
<keyword evidence="4" id="KW-0949">S-adenosyl-L-methionine</keyword>
<dbReference type="Pfam" id="PF01555">
    <property type="entry name" value="N6_N4_Mtase"/>
    <property type="match status" value="1"/>
</dbReference>
<evidence type="ECO:0000259" key="6">
    <source>
        <dbReference type="Pfam" id="PF01555"/>
    </source>
</evidence>
<evidence type="ECO:0000313" key="9">
    <source>
        <dbReference type="Proteomes" id="UP000092573"/>
    </source>
</evidence>
<dbReference type="SUPFAM" id="SSF53335">
    <property type="entry name" value="S-adenosyl-L-methionine-dependent methyltransferases"/>
    <property type="match status" value="1"/>
</dbReference>
<dbReference type="InterPro" id="IPR002941">
    <property type="entry name" value="DNA_methylase_N4/N6"/>
</dbReference>
<sequence>MIKDIMNANEGVTPNSREMAVLKENFPSCFKEDGSFDIERFKEFLSDKIAVTGEGYELKFLGKNYARLLASIDTTTVVVPDEEHNSKPENVNSENIYISGDNLHGLKHLLKSYSRKVKMIYIDPPYNTGTDGFVYNDQFNFTVEELSEKLSISEEQAQRILDLTKRGSASDSAWLMFMYPRLLLARDLLSNEGTVFISIDDNEQANLKLICDDVFGIDNFVAQIIVQSNKRGQTYKQLAKTHEYILVYTRNIDGKINELMKEIGSFKMEDNISEFSERELRNRNPKFGRFNRPNLYYPIYVDTTQVDKNGYSPISLSKHGNFIEEVYPLNSEGQESCWRWGTKKLEANNNEDTMLSNVVARQKNTGEYGIYEKYRKTTYKAKTIWFSDAIIDDLIDEDDDIWDETGVITEQGSVELGNYEMGDVFDFPKPSYLIKKVLTLGSDHDSLCVDFFSGSATTAEAVMRLNAELMSKGQRRYIAVQLPEDLDIKYENASASEKPKIQRVIDFLDSVNRPHTLDQIGMERILRAAKAIKEEFPDTTSDLGFKHFTLAEPEQNTLDKLEKFDPNENKLFADKDLLGEFGKPTVLATWLVRDGYGLTTNAEELNFAGYKGYYIGKHLYLVDPELSDKAIEAIVVKYETDGSFNPENVVLFGYSFTWTEMEALKINLKRLKDTEKNLRINFDIRY</sequence>
<dbReference type="RefSeq" id="WP_063383966.1">
    <property type="nucleotide sequence ID" value="NZ_CP014167.1"/>
</dbReference>
<dbReference type="GO" id="GO:0032259">
    <property type="term" value="P:methylation"/>
    <property type="evidence" value="ECO:0007669"/>
    <property type="project" value="UniProtKB-KW"/>
</dbReference>
<gene>
    <name evidence="8" type="ORF">AWM70_15220</name>
</gene>
<dbReference type="KEGG" id="pyg:AWM70_15220"/>
<dbReference type="PROSITE" id="PS00092">
    <property type="entry name" value="N6_MTASE"/>
    <property type="match status" value="1"/>
</dbReference>
<dbReference type="Proteomes" id="UP000092573">
    <property type="component" value="Chromosome"/>
</dbReference>
<organism evidence="8 9">
    <name type="scientific">Paenibacillus yonginensis</name>
    <dbReference type="NCBI Taxonomy" id="1462996"/>
    <lineage>
        <taxon>Bacteria</taxon>
        <taxon>Bacillati</taxon>
        <taxon>Bacillota</taxon>
        <taxon>Bacilli</taxon>
        <taxon>Bacillales</taxon>
        <taxon>Paenibacillaceae</taxon>
        <taxon>Paenibacillus</taxon>
    </lineage>
</organism>
<dbReference type="GO" id="GO:0008170">
    <property type="term" value="F:N-methyltransferase activity"/>
    <property type="evidence" value="ECO:0007669"/>
    <property type="project" value="InterPro"/>
</dbReference>
<dbReference type="Gene3D" id="3.40.50.150">
    <property type="entry name" value="Vaccinia Virus protein VP39"/>
    <property type="match status" value="1"/>
</dbReference>
<keyword evidence="8" id="KW-0540">Nuclease</keyword>
<keyword evidence="2" id="KW-0489">Methyltransferase</keyword>
<name>A0A1B1N308_9BACL</name>
<keyword evidence="8" id="KW-0378">Hydrolase</keyword>
<dbReference type="InterPro" id="IPR041405">
    <property type="entry name" value="T3RM_EcoP15I_C"/>
</dbReference>
<dbReference type="Pfam" id="PF18273">
    <property type="entry name" value="T3RM_EcoP15I_C"/>
    <property type="match status" value="1"/>
</dbReference>
<protein>
    <submittedName>
        <fullName evidence="8">Restriction endonuclease subunit M</fullName>
    </submittedName>
</protein>
<dbReference type="REBASE" id="152838">
    <property type="entry name" value="M.PspDCY84ORF15220P"/>
</dbReference>
<feature type="domain" description="Type III R-M EcoP15I C-terminal" evidence="7">
    <location>
        <begin position="582"/>
        <end position="678"/>
    </location>
</feature>